<evidence type="ECO:0000256" key="3">
    <source>
        <dbReference type="ARBA" id="ARBA00022723"/>
    </source>
</evidence>
<evidence type="ECO:0000256" key="4">
    <source>
        <dbReference type="ARBA" id="ARBA00022741"/>
    </source>
</evidence>
<dbReference type="EMBL" id="JAPVOI010000005">
    <property type="protein sequence ID" value="MCZ4093563.1"/>
    <property type="molecule type" value="Genomic_DNA"/>
</dbReference>
<evidence type="ECO:0000256" key="1">
    <source>
        <dbReference type="ARBA" id="ARBA00005061"/>
    </source>
</evidence>
<keyword evidence="7" id="KW-0067">ATP-binding</keyword>
<evidence type="ECO:0000256" key="6">
    <source>
        <dbReference type="ARBA" id="ARBA00022833"/>
    </source>
</evidence>
<evidence type="ECO:0000256" key="2">
    <source>
        <dbReference type="ARBA" id="ARBA00022598"/>
    </source>
</evidence>
<evidence type="ECO:0000256" key="9">
    <source>
        <dbReference type="ARBA" id="ARBA00039149"/>
    </source>
</evidence>
<comment type="pathway">
    <text evidence="1">Purine metabolism; 7-cyano-7-deazaguanine biosynthesis.</text>
</comment>
<keyword evidence="2 11" id="KW-0436">Ligase</keyword>
<evidence type="ECO:0000313" key="12">
    <source>
        <dbReference type="Proteomes" id="UP001079430"/>
    </source>
</evidence>
<dbReference type="PANTHER" id="PTHR42914:SF1">
    <property type="entry name" value="7-CYANO-7-DEAZAGUANINE SYNTHASE"/>
    <property type="match status" value="1"/>
</dbReference>
<dbReference type="PANTHER" id="PTHR42914">
    <property type="entry name" value="7-CYANO-7-DEAZAGUANINE SYNTHASE"/>
    <property type="match status" value="1"/>
</dbReference>
<keyword evidence="6" id="KW-0862">Zinc</keyword>
<organism evidence="11 12">
    <name type="scientific">Sinorhizobium psoraleae</name>
    <dbReference type="NCBI Taxonomy" id="520838"/>
    <lineage>
        <taxon>Bacteria</taxon>
        <taxon>Pseudomonadati</taxon>
        <taxon>Pseudomonadota</taxon>
        <taxon>Alphaproteobacteria</taxon>
        <taxon>Hyphomicrobiales</taxon>
        <taxon>Rhizobiaceae</taxon>
        <taxon>Sinorhizobium/Ensifer group</taxon>
        <taxon>Sinorhizobium</taxon>
    </lineage>
</organism>
<evidence type="ECO:0000256" key="7">
    <source>
        <dbReference type="ARBA" id="ARBA00022840"/>
    </source>
</evidence>
<comment type="catalytic activity">
    <reaction evidence="10">
        <text>7-carboxy-7-carbaguanine + NH4(+) + 2 ATP = 7-cyano-7-carbaguanine + 2 AMP + 2 diphosphate + 2 H(+)</text>
        <dbReference type="Rhea" id="RHEA:27982"/>
        <dbReference type="ChEBI" id="CHEBI:15378"/>
        <dbReference type="ChEBI" id="CHEBI:28938"/>
        <dbReference type="ChEBI" id="CHEBI:30616"/>
        <dbReference type="ChEBI" id="CHEBI:33019"/>
        <dbReference type="ChEBI" id="CHEBI:45075"/>
        <dbReference type="ChEBI" id="CHEBI:61036"/>
        <dbReference type="ChEBI" id="CHEBI:456215"/>
        <dbReference type="EC" id="6.3.4.20"/>
    </reaction>
</comment>
<proteinExistence type="inferred from homology"/>
<keyword evidence="3" id="KW-0479">Metal-binding</keyword>
<dbReference type="Pfam" id="PF06508">
    <property type="entry name" value="QueC"/>
    <property type="match status" value="1"/>
</dbReference>
<dbReference type="Proteomes" id="UP001079430">
    <property type="component" value="Unassembled WGS sequence"/>
</dbReference>
<keyword evidence="12" id="KW-1185">Reference proteome</keyword>
<protein>
    <recommendedName>
        <fullName evidence="9">7-cyano-7-deazaguanine synthase</fullName>
        <ecNumber evidence="9">6.3.4.20</ecNumber>
    </recommendedName>
</protein>
<sequence>MSFFLAGKIPQPVFFWARNLLTDKGDTLNAVTFDYGQRHRIEIESARKVASMANVDSHEVIEVPNCLRSVSPLTSEHELEKYENYEQMEHVIGSRVELTFVPMCNTLFLTIAANRAVALGCNHIVIGVCEQDGTNYPDCRQSFLSQMEEAINQSLGLQRQERIKILAPS</sequence>
<evidence type="ECO:0000256" key="10">
    <source>
        <dbReference type="ARBA" id="ARBA00047890"/>
    </source>
</evidence>
<comment type="caution">
    <text evidence="11">The sequence shown here is derived from an EMBL/GenBank/DDBJ whole genome shotgun (WGS) entry which is preliminary data.</text>
</comment>
<evidence type="ECO:0000256" key="5">
    <source>
        <dbReference type="ARBA" id="ARBA00022785"/>
    </source>
</evidence>
<accession>A0ABT4KNL7</accession>
<evidence type="ECO:0000256" key="8">
    <source>
        <dbReference type="ARBA" id="ARBA00037993"/>
    </source>
</evidence>
<keyword evidence="5" id="KW-0671">Queuosine biosynthesis</keyword>
<keyword evidence="4" id="KW-0547">Nucleotide-binding</keyword>
<comment type="similarity">
    <text evidence="8">Belongs to the QueC family.</text>
</comment>
<dbReference type="GO" id="GO:0016874">
    <property type="term" value="F:ligase activity"/>
    <property type="evidence" value="ECO:0007669"/>
    <property type="project" value="UniProtKB-KW"/>
</dbReference>
<dbReference type="EC" id="6.3.4.20" evidence="9"/>
<dbReference type="InterPro" id="IPR018317">
    <property type="entry name" value="QueC"/>
</dbReference>
<dbReference type="Gene3D" id="3.40.50.620">
    <property type="entry name" value="HUPs"/>
    <property type="match status" value="1"/>
</dbReference>
<name>A0ABT4KNL7_9HYPH</name>
<dbReference type="SUPFAM" id="SSF52402">
    <property type="entry name" value="Adenine nucleotide alpha hydrolases-like"/>
    <property type="match status" value="1"/>
</dbReference>
<dbReference type="RefSeq" id="WP_269285351.1">
    <property type="nucleotide sequence ID" value="NZ_JAPVOI010000005.1"/>
</dbReference>
<gene>
    <name evidence="11" type="ORF">O3W52_27485</name>
</gene>
<reference evidence="11" key="1">
    <citation type="submission" date="2022-10" db="EMBL/GenBank/DDBJ databases">
        <title>Whole genome sequencing of three plant growth promoting bacteria isolated from Vachellia tortilis subsp. raddiana in Morocco.</title>
        <authorList>
            <person name="Hnini M."/>
            <person name="Zouagui R."/>
            <person name="Zouagui H."/>
            <person name="Chemao Elfihri M.-W."/>
            <person name="Ibrahimi A."/>
            <person name="Sbabou L."/>
            <person name="Aurag J."/>
        </authorList>
    </citation>
    <scope>NUCLEOTIDE SEQUENCE</scope>
    <source>
        <strain evidence="11">LMR678</strain>
    </source>
</reference>
<dbReference type="InterPro" id="IPR014729">
    <property type="entry name" value="Rossmann-like_a/b/a_fold"/>
</dbReference>
<evidence type="ECO:0000313" key="11">
    <source>
        <dbReference type="EMBL" id="MCZ4093563.1"/>
    </source>
</evidence>